<accession>A0ABQ8TZZ4</accession>
<organism evidence="1 2">
    <name type="scientific">Periplaneta americana</name>
    <name type="common">American cockroach</name>
    <name type="synonym">Blatta americana</name>
    <dbReference type="NCBI Taxonomy" id="6978"/>
    <lineage>
        <taxon>Eukaryota</taxon>
        <taxon>Metazoa</taxon>
        <taxon>Ecdysozoa</taxon>
        <taxon>Arthropoda</taxon>
        <taxon>Hexapoda</taxon>
        <taxon>Insecta</taxon>
        <taxon>Pterygota</taxon>
        <taxon>Neoptera</taxon>
        <taxon>Polyneoptera</taxon>
        <taxon>Dictyoptera</taxon>
        <taxon>Blattodea</taxon>
        <taxon>Blattoidea</taxon>
        <taxon>Blattidae</taxon>
        <taxon>Blattinae</taxon>
        <taxon>Periplaneta</taxon>
    </lineage>
</organism>
<evidence type="ECO:0000313" key="2">
    <source>
        <dbReference type="Proteomes" id="UP001148838"/>
    </source>
</evidence>
<name>A0ABQ8TZZ4_PERAM</name>
<proteinExistence type="predicted"/>
<comment type="caution">
    <text evidence="1">The sequence shown here is derived from an EMBL/GenBank/DDBJ whole genome shotgun (WGS) entry which is preliminary data.</text>
</comment>
<dbReference type="Proteomes" id="UP001148838">
    <property type="component" value="Unassembled WGS sequence"/>
</dbReference>
<protein>
    <submittedName>
        <fullName evidence="1">Uncharacterized protein</fullName>
    </submittedName>
</protein>
<keyword evidence="2" id="KW-1185">Reference proteome</keyword>
<sequence length="160" mass="18220">MKAKQQELNRTLNTMGIDIQLVQIVKWNSNYAEWMGEEHAYTVVSFLCSANPDFSGCRVPEIYRIPCECEAAYIGQTGRTITMRLSEHQRSIRLMQPEKSGLAEHYDGRHQWRTHKNSSAEPIVRPAVNQPNSTKQDDTSAAFMLRNALIRANQRTAPLG</sequence>
<reference evidence="1 2" key="1">
    <citation type="journal article" date="2022" name="Allergy">
        <title>Genome assembly and annotation of Periplaneta americana reveal a comprehensive cockroach allergen profile.</title>
        <authorList>
            <person name="Wang L."/>
            <person name="Xiong Q."/>
            <person name="Saelim N."/>
            <person name="Wang L."/>
            <person name="Nong W."/>
            <person name="Wan A.T."/>
            <person name="Shi M."/>
            <person name="Liu X."/>
            <person name="Cao Q."/>
            <person name="Hui J.H.L."/>
            <person name="Sookrung N."/>
            <person name="Leung T.F."/>
            <person name="Tungtrongchitr A."/>
            <person name="Tsui S.K.W."/>
        </authorList>
    </citation>
    <scope>NUCLEOTIDE SEQUENCE [LARGE SCALE GENOMIC DNA]</scope>
    <source>
        <strain evidence="1">PWHHKU_190912</strain>
    </source>
</reference>
<gene>
    <name evidence="1" type="ORF">ANN_02522</name>
</gene>
<dbReference type="EMBL" id="JAJSOF020000001">
    <property type="protein sequence ID" value="KAJ4451084.1"/>
    <property type="molecule type" value="Genomic_DNA"/>
</dbReference>
<evidence type="ECO:0000313" key="1">
    <source>
        <dbReference type="EMBL" id="KAJ4451084.1"/>
    </source>
</evidence>